<organism evidence="1 2">
    <name type="scientific">Yoonia maricola</name>
    <dbReference type="NCBI Taxonomy" id="420999"/>
    <lineage>
        <taxon>Bacteria</taxon>
        <taxon>Pseudomonadati</taxon>
        <taxon>Pseudomonadota</taxon>
        <taxon>Alphaproteobacteria</taxon>
        <taxon>Rhodobacterales</taxon>
        <taxon>Paracoccaceae</taxon>
        <taxon>Yoonia</taxon>
    </lineage>
</organism>
<evidence type="ECO:0000313" key="2">
    <source>
        <dbReference type="Proteomes" id="UP000228531"/>
    </source>
</evidence>
<dbReference type="RefSeq" id="WP_100369278.1">
    <property type="nucleotide sequence ID" value="NZ_PGTY01000003.1"/>
</dbReference>
<name>A0A2M8W356_9RHOB</name>
<dbReference type="AlphaFoldDB" id="A0A2M8W356"/>
<gene>
    <name evidence="1" type="ORF">BC777_3354</name>
</gene>
<proteinExistence type="predicted"/>
<evidence type="ECO:0000313" key="1">
    <source>
        <dbReference type="EMBL" id="PJI85353.1"/>
    </source>
</evidence>
<protein>
    <submittedName>
        <fullName evidence="1">Uncharacterized protein</fullName>
    </submittedName>
</protein>
<dbReference type="Proteomes" id="UP000228531">
    <property type="component" value="Unassembled WGS sequence"/>
</dbReference>
<comment type="caution">
    <text evidence="1">The sequence shown here is derived from an EMBL/GenBank/DDBJ whole genome shotgun (WGS) entry which is preliminary data.</text>
</comment>
<reference evidence="1 2" key="1">
    <citation type="submission" date="2017-11" db="EMBL/GenBank/DDBJ databases">
        <title>Genomic Encyclopedia of Archaeal and Bacterial Type Strains, Phase II (KMG-II): From Individual Species to Whole Genera.</title>
        <authorList>
            <person name="Goeker M."/>
        </authorList>
    </citation>
    <scope>NUCLEOTIDE SEQUENCE [LARGE SCALE GENOMIC DNA]</scope>
    <source>
        <strain evidence="1 2">DSM 29128</strain>
    </source>
</reference>
<accession>A0A2M8W356</accession>
<dbReference type="EMBL" id="PGTY01000003">
    <property type="protein sequence ID" value="PJI85353.1"/>
    <property type="molecule type" value="Genomic_DNA"/>
</dbReference>
<sequence length="238" mass="27018">MGPLDAIRNDFSEQERGCFAVMALILALTLFPDSVQAEAADYSMQVDTALKFCQNPEIDNTSEVQGLLETNWQVDSEALITTWFSRRISNYWYGNESEYSERHAEFVFGTTIYATLRVVELSEIDPDQSAFAYRDAYVSDINLKYVDGSMQQYCLLSGPAELEKLITQRLGIEPQPSLSPVRRKIETSIGDQEVQLYVRDDSIQPLVAALTGDLKREIESDWAHRFKPVTLLISTPRQ</sequence>
<keyword evidence="2" id="KW-1185">Reference proteome</keyword>